<dbReference type="InterPro" id="IPR013321">
    <property type="entry name" value="Arc_rbn_hlx_hlx"/>
</dbReference>
<dbReference type="Pfam" id="PF04221">
    <property type="entry name" value="RelB"/>
    <property type="match status" value="1"/>
</dbReference>
<keyword evidence="2" id="KW-1185">Reference proteome</keyword>
<dbReference type="EMBL" id="JPIN01000001">
    <property type="protein sequence ID" value="KFZ29926.1"/>
    <property type="molecule type" value="Genomic_DNA"/>
</dbReference>
<dbReference type="RefSeq" id="WP_034729887.1">
    <property type="nucleotide sequence ID" value="NZ_JPIN01000001.1"/>
</dbReference>
<name>A0A094JBI0_9GAMM</name>
<evidence type="ECO:0000313" key="1">
    <source>
        <dbReference type="EMBL" id="KFZ29926.1"/>
    </source>
</evidence>
<dbReference type="AlphaFoldDB" id="A0A094JBI0"/>
<dbReference type="InterPro" id="IPR007337">
    <property type="entry name" value="RelB/DinJ"/>
</dbReference>
<dbReference type="Gene3D" id="1.10.1220.10">
    <property type="entry name" value="Met repressor-like"/>
    <property type="match status" value="1"/>
</dbReference>
<gene>
    <name evidence="1" type="ORF">IDAT_02235</name>
</gene>
<organism evidence="1 2">
    <name type="scientific">Pseudidiomarina atlantica</name>
    <dbReference type="NCBI Taxonomy" id="1517416"/>
    <lineage>
        <taxon>Bacteria</taxon>
        <taxon>Pseudomonadati</taxon>
        <taxon>Pseudomonadota</taxon>
        <taxon>Gammaproteobacteria</taxon>
        <taxon>Alteromonadales</taxon>
        <taxon>Idiomarinaceae</taxon>
        <taxon>Pseudidiomarina</taxon>
    </lineage>
</organism>
<dbReference type="OrthoDB" id="6485518at2"/>
<sequence length="96" mass="11224">METRIQFRIDEETKRLAQQMAESQGMTLSEACRKHTELLAEQQRMKSLHDQWLAAQVERAFAKIERGDAQFFDSDKADQMLQEFKQQLGSKTDKDS</sequence>
<dbReference type="STRING" id="1517416.IDAT_02235"/>
<dbReference type="GO" id="GO:0006355">
    <property type="term" value="P:regulation of DNA-templated transcription"/>
    <property type="evidence" value="ECO:0007669"/>
    <property type="project" value="InterPro"/>
</dbReference>
<proteinExistence type="predicted"/>
<dbReference type="Proteomes" id="UP000053718">
    <property type="component" value="Unassembled WGS sequence"/>
</dbReference>
<reference evidence="1 2" key="1">
    <citation type="submission" date="2014-06" db="EMBL/GenBank/DDBJ databases">
        <title>Draft genome sequence of Idiomarina sp. MCCC 1A10513.</title>
        <authorList>
            <person name="Du J."/>
            <person name="Lai Q."/>
            <person name="Shao Z."/>
        </authorList>
    </citation>
    <scope>NUCLEOTIDE SEQUENCE [LARGE SCALE GENOMIC DNA]</scope>
    <source>
        <strain evidence="1 2">MCCC 1A10513</strain>
    </source>
</reference>
<comment type="caution">
    <text evidence="1">The sequence shown here is derived from an EMBL/GenBank/DDBJ whole genome shotgun (WGS) entry which is preliminary data.</text>
</comment>
<accession>A0A094JBI0</accession>
<protein>
    <submittedName>
        <fullName evidence="1">Damage-inducible protein J</fullName>
    </submittedName>
</protein>
<dbReference type="eggNOG" id="ENOG5032VJ8">
    <property type="taxonomic scope" value="Bacteria"/>
</dbReference>
<evidence type="ECO:0000313" key="2">
    <source>
        <dbReference type="Proteomes" id="UP000053718"/>
    </source>
</evidence>